<dbReference type="AlphaFoldDB" id="A0A9W6NTU5"/>
<sequence>MLAQWLTDRFGPHAAMVVELAPRAVAAAVERQIDAHEASGLRTRHAYGGAWPAQYEELVRLLRGRDGVEVFHPHGSAVQTVLVNGYLLVPYRYAEDLATSLTDPRNQPNKTCLELLGRYGEPAPDAQPTLSEALFPRPESEARTPEDVAPDGVVFVVFAANEQAGLLRVGLAVGVLQSDGTVRWPHIEWLPV</sequence>
<proteinExistence type="predicted"/>
<dbReference type="RefSeq" id="WP_261962699.1">
    <property type="nucleotide sequence ID" value="NZ_BAAAXA010000001.1"/>
</dbReference>
<comment type="caution">
    <text evidence="1">The sequence shown here is derived from an EMBL/GenBank/DDBJ whole genome shotgun (WGS) entry which is preliminary data.</text>
</comment>
<gene>
    <name evidence="1" type="ORF">GCM10017581_105430</name>
</gene>
<reference evidence="1" key="1">
    <citation type="journal article" date="2014" name="Int. J. Syst. Evol. Microbiol.">
        <title>Complete genome sequence of Corynebacterium casei LMG S-19264T (=DSM 44701T), isolated from a smear-ripened cheese.</title>
        <authorList>
            <consortium name="US DOE Joint Genome Institute (JGI-PGF)"/>
            <person name="Walter F."/>
            <person name="Albersmeier A."/>
            <person name="Kalinowski J."/>
            <person name="Ruckert C."/>
        </authorList>
    </citation>
    <scope>NUCLEOTIDE SEQUENCE</scope>
    <source>
        <strain evidence="1">VKM Ac-1321</strain>
    </source>
</reference>
<protein>
    <submittedName>
        <fullName evidence="1">Uncharacterized protein</fullName>
    </submittedName>
</protein>
<dbReference type="Proteomes" id="UP001143480">
    <property type="component" value="Unassembled WGS sequence"/>
</dbReference>
<evidence type="ECO:0000313" key="2">
    <source>
        <dbReference type="Proteomes" id="UP001143480"/>
    </source>
</evidence>
<organism evidence="1 2">
    <name type="scientific">Dactylosporangium matsuzakiense</name>
    <dbReference type="NCBI Taxonomy" id="53360"/>
    <lineage>
        <taxon>Bacteria</taxon>
        <taxon>Bacillati</taxon>
        <taxon>Actinomycetota</taxon>
        <taxon>Actinomycetes</taxon>
        <taxon>Micromonosporales</taxon>
        <taxon>Micromonosporaceae</taxon>
        <taxon>Dactylosporangium</taxon>
    </lineage>
</organism>
<reference evidence="1" key="2">
    <citation type="submission" date="2023-01" db="EMBL/GenBank/DDBJ databases">
        <authorList>
            <person name="Sun Q."/>
            <person name="Evtushenko L."/>
        </authorList>
    </citation>
    <scope>NUCLEOTIDE SEQUENCE</scope>
    <source>
        <strain evidence="1">VKM Ac-1321</strain>
    </source>
</reference>
<evidence type="ECO:0000313" key="1">
    <source>
        <dbReference type="EMBL" id="GLL08771.1"/>
    </source>
</evidence>
<keyword evidence="2" id="KW-1185">Reference proteome</keyword>
<accession>A0A9W6NTU5</accession>
<dbReference type="EMBL" id="BSFP01000194">
    <property type="protein sequence ID" value="GLL08771.1"/>
    <property type="molecule type" value="Genomic_DNA"/>
</dbReference>
<name>A0A9W6NTU5_9ACTN</name>